<organism evidence="2 3">
    <name type="scientific">Alteribacter lacisalsi</name>
    <dbReference type="NCBI Taxonomy" id="2045244"/>
    <lineage>
        <taxon>Bacteria</taxon>
        <taxon>Bacillati</taxon>
        <taxon>Bacillota</taxon>
        <taxon>Bacilli</taxon>
        <taxon>Bacillales</taxon>
        <taxon>Bacillaceae</taxon>
        <taxon>Alteribacter</taxon>
    </lineage>
</organism>
<dbReference type="SUPFAM" id="SSF143422">
    <property type="entry name" value="Transposase IS200-like"/>
    <property type="match status" value="1"/>
</dbReference>
<dbReference type="GO" id="GO:0004803">
    <property type="term" value="F:transposase activity"/>
    <property type="evidence" value="ECO:0007669"/>
    <property type="project" value="InterPro"/>
</dbReference>
<gene>
    <name evidence="2" type="ORF">CR205_16290</name>
</gene>
<reference evidence="2 3" key="1">
    <citation type="submission" date="2017-10" db="EMBL/GenBank/DDBJ databases">
        <title>Bacillus sp. nov., a halophilic bacterium isolated from a Yangshapao Lake.</title>
        <authorList>
            <person name="Wang H."/>
        </authorList>
    </citation>
    <scope>NUCLEOTIDE SEQUENCE [LARGE SCALE GENOMIC DNA]</scope>
    <source>
        <strain evidence="2 3">YSP-3</strain>
    </source>
</reference>
<dbReference type="Pfam" id="PF01797">
    <property type="entry name" value="Y1_Tnp"/>
    <property type="match status" value="1"/>
</dbReference>
<dbReference type="Gene3D" id="3.30.70.1290">
    <property type="entry name" value="Transposase IS200-like"/>
    <property type="match status" value="1"/>
</dbReference>
<protein>
    <submittedName>
        <fullName evidence="2">Transposase</fullName>
    </submittedName>
</protein>
<proteinExistence type="predicted"/>
<comment type="caution">
    <text evidence="2">The sequence shown here is derived from an EMBL/GenBank/DDBJ whole genome shotgun (WGS) entry which is preliminary data.</text>
</comment>
<accession>A0A2W0HF47</accession>
<dbReference type="PANTHER" id="PTHR34322:SF2">
    <property type="entry name" value="TRANSPOSASE IS200-LIKE DOMAIN-CONTAINING PROTEIN"/>
    <property type="match status" value="1"/>
</dbReference>
<dbReference type="RefSeq" id="WP_110521212.1">
    <property type="nucleotide sequence ID" value="NZ_PDOF01000003.1"/>
</dbReference>
<dbReference type="OrthoDB" id="9788881at2"/>
<name>A0A2W0HF47_9BACI</name>
<dbReference type="InterPro" id="IPR036515">
    <property type="entry name" value="Transposase_17_sf"/>
</dbReference>
<dbReference type="GO" id="GO:0006313">
    <property type="term" value="P:DNA transposition"/>
    <property type="evidence" value="ECO:0007669"/>
    <property type="project" value="InterPro"/>
</dbReference>
<dbReference type="PANTHER" id="PTHR34322">
    <property type="entry name" value="TRANSPOSASE, Y1_TNP DOMAIN-CONTAINING"/>
    <property type="match status" value="1"/>
</dbReference>
<evidence type="ECO:0000313" key="2">
    <source>
        <dbReference type="EMBL" id="PYZ95935.1"/>
    </source>
</evidence>
<dbReference type="SMART" id="SM01321">
    <property type="entry name" value="Y1_Tnp"/>
    <property type="match status" value="1"/>
</dbReference>
<feature type="domain" description="Transposase IS200-like" evidence="1">
    <location>
        <begin position="9"/>
        <end position="123"/>
    </location>
</feature>
<dbReference type="EMBL" id="PDOF01000003">
    <property type="protein sequence ID" value="PYZ95935.1"/>
    <property type="molecule type" value="Genomic_DNA"/>
</dbReference>
<sequence>MPRRAREQSRSGIYHVIWRGANRQELFHDDADRIRFLDITKRFKTKAEISVYAWCLMNNHIHLLVKEGNEPIATTMKRVGVSFVSYYNWKYGTTGHLFQDRFKSEKVESVRYLLTVTRYIHQNPVKAGMVAAPDDWKWSSSSVYFGKGSPLVNALLNREYVLSSFSGKGTAMATKAFREFNEAINNDECLDEAAVRRLTDEEARIQIIERLDSVELAHVKSLPKNERNEAIGRIKGINGMSKMQAARILGISPYIVYRA</sequence>
<dbReference type="AlphaFoldDB" id="A0A2W0HF47"/>
<dbReference type="Proteomes" id="UP000248066">
    <property type="component" value="Unassembled WGS sequence"/>
</dbReference>
<dbReference type="GO" id="GO:0003677">
    <property type="term" value="F:DNA binding"/>
    <property type="evidence" value="ECO:0007669"/>
    <property type="project" value="InterPro"/>
</dbReference>
<dbReference type="InterPro" id="IPR002686">
    <property type="entry name" value="Transposase_17"/>
</dbReference>
<evidence type="ECO:0000313" key="3">
    <source>
        <dbReference type="Proteomes" id="UP000248066"/>
    </source>
</evidence>
<keyword evidence="3" id="KW-1185">Reference proteome</keyword>
<evidence type="ECO:0000259" key="1">
    <source>
        <dbReference type="SMART" id="SM01321"/>
    </source>
</evidence>